<evidence type="ECO:0000256" key="15">
    <source>
        <dbReference type="SAM" id="SignalP"/>
    </source>
</evidence>
<dbReference type="PANTHER" id="PTHR33619:SF3">
    <property type="entry name" value="POLYSACCHARIDE EXPORT PROTEIN GFCE-RELATED"/>
    <property type="match status" value="1"/>
</dbReference>
<name>A0A848H4P7_9BURK</name>
<evidence type="ECO:0000256" key="11">
    <source>
        <dbReference type="ARBA" id="ARBA00023136"/>
    </source>
</evidence>
<evidence type="ECO:0000256" key="4">
    <source>
        <dbReference type="ARBA" id="ARBA00022452"/>
    </source>
</evidence>
<evidence type="ECO:0000259" key="17">
    <source>
        <dbReference type="Pfam" id="PF22461"/>
    </source>
</evidence>
<keyword evidence="3" id="KW-0813">Transport</keyword>
<evidence type="ECO:0000313" key="19">
    <source>
        <dbReference type="Proteomes" id="UP000541185"/>
    </source>
</evidence>
<keyword evidence="6" id="KW-0812">Transmembrane</keyword>
<evidence type="ECO:0000256" key="2">
    <source>
        <dbReference type="ARBA" id="ARBA00009450"/>
    </source>
</evidence>
<protein>
    <submittedName>
        <fullName evidence="18">Polysaccharide export protein</fullName>
    </submittedName>
</protein>
<keyword evidence="11" id="KW-0472">Membrane</keyword>
<evidence type="ECO:0000256" key="8">
    <source>
        <dbReference type="ARBA" id="ARBA00023047"/>
    </source>
</evidence>
<sequence length="396" mass="41979">MRIQQPSFLLSLACAALLLAGCGSLPTSGPNETEVRAAASKTPADTGIVLVDLTDEVVRHAVDASRRPLFSENFGSARAPGFTIGPGDVVEIAVWEAPPAALFGTTTLDTRGLAASSSRMSTLPEQLVNSNGTINMPFAGSIPVAGRTTQQVEEEIARRLKSKANDPQVMVRVVRNASSTVTVVGEVNNSTRMPLTPRGERLLDALAAAGGTRQPVGKVTVQLTRETADTGRRGARVYALPLDTVIADPAQNVLLQPGDVVTVLFQPNSLLLLGATTKNEEMNFEAQGISLAQSLARAGGLNDLRADPEAVFIFRFEDPAVVGVSNPARTTVDGRIPVIYRANLRDPATFFMAQGFPMRNKDILYVSNAPGAELQKFLNILSSVVTPIVTVRALGN</sequence>
<feature type="domain" description="SLBB" evidence="17">
    <location>
        <begin position="181"/>
        <end position="263"/>
    </location>
</feature>
<dbReference type="InterPro" id="IPR049712">
    <property type="entry name" value="Poly_export"/>
</dbReference>
<keyword evidence="7 15" id="KW-0732">Signal</keyword>
<evidence type="ECO:0000256" key="1">
    <source>
        <dbReference type="ARBA" id="ARBA00004571"/>
    </source>
</evidence>
<dbReference type="PANTHER" id="PTHR33619">
    <property type="entry name" value="POLYSACCHARIDE EXPORT PROTEIN GFCE-RELATED"/>
    <property type="match status" value="1"/>
</dbReference>
<evidence type="ECO:0000256" key="14">
    <source>
        <dbReference type="ARBA" id="ARBA00023288"/>
    </source>
</evidence>
<keyword evidence="12" id="KW-0564">Palmitate</keyword>
<evidence type="ECO:0000256" key="10">
    <source>
        <dbReference type="ARBA" id="ARBA00023114"/>
    </source>
</evidence>
<keyword evidence="19" id="KW-1185">Reference proteome</keyword>
<dbReference type="PROSITE" id="PS51257">
    <property type="entry name" value="PROKAR_LIPOPROTEIN"/>
    <property type="match status" value="1"/>
</dbReference>
<dbReference type="GO" id="GO:0009279">
    <property type="term" value="C:cell outer membrane"/>
    <property type="evidence" value="ECO:0007669"/>
    <property type="project" value="UniProtKB-SubCell"/>
</dbReference>
<evidence type="ECO:0000256" key="5">
    <source>
        <dbReference type="ARBA" id="ARBA00022597"/>
    </source>
</evidence>
<dbReference type="GO" id="GO:0015159">
    <property type="term" value="F:polysaccharide transmembrane transporter activity"/>
    <property type="evidence" value="ECO:0007669"/>
    <property type="project" value="InterPro"/>
</dbReference>
<dbReference type="GO" id="GO:0015288">
    <property type="term" value="F:porin activity"/>
    <property type="evidence" value="ECO:0007669"/>
    <property type="project" value="UniProtKB-KW"/>
</dbReference>
<feature type="domain" description="Polysaccharide export protein N-terminal" evidence="16">
    <location>
        <begin position="79"/>
        <end position="173"/>
    </location>
</feature>
<evidence type="ECO:0000259" key="16">
    <source>
        <dbReference type="Pfam" id="PF02563"/>
    </source>
</evidence>
<evidence type="ECO:0000256" key="3">
    <source>
        <dbReference type="ARBA" id="ARBA00022448"/>
    </source>
</evidence>
<evidence type="ECO:0000256" key="12">
    <source>
        <dbReference type="ARBA" id="ARBA00023139"/>
    </source>
</evidence>
<accession>A0A848H4P7</accession>
<keyword evidence="5" id="KW-0762">Sugar transport</keyword>
<proteinExistence type="inferred from homology"/>
<feature type="chain" id="PRO_5032862031" evidence="15">
    <location>
        <begin position="21"/>
        <end position="396"/>
    </location>
</feature>
<dbReference type="EMBL" id="JABBFX010000001">
    <property type="protein sequence ID" value="NML45534.1"/>
    <property type="molecule type" value="Genomic_DNA"/>
</dbReference>
<comment type="caution">
    <text evidence="18">The sequence shown here is derived from an EMBL/GenBank/DDBJ whole genome shotgun (WGS) entry which is preliminary data.</text>
</comment>
<feature type="signal peptide" evidence="15">
    <location>
        <begin position="1"/>
        <end position="20"/>
    </location>
</feature>
<evidence type="ECO:0000256" key="13">
    <source>
        <dbReference type="ARBA" id="ARBA00023237"/>
    </source>
</evidence>
<keyword evidence="13" id="KW-0998">Cell outer membrane</keyword>
<keyword evidence="10" id="KW-0626">Porin</keyword>
<comment type="subcellular location">
    <subcellularLocation>
        <location evidence="1">Cell outer membrane</location>
        <topology evidence="1">Multi-pass membrane protein</topology>
    </subcellularLocation>
</comment>
<dbReference type="RefSeq" id="WP_169419599.1">
    <property type="nucleotide sequence ID" value="NZ_JABBFX010000001.1"/>
</dbReference>
<evidence type="ECO:0000256" key="6">
    <source>
        <dbReference type="ARBA" id="ARBA00022692"/>
    </source>
</evidence>
<keyword evidence="8" id="KW-0625">Polysaccharide transport</keyword>
<keyword evidence="14" id="KW-0449">Lipoprotein</keyword>
<evidence type="ECO:0000313" key="18">
    <source>
        <dbReference type="EMBL" id="NML45534.1"/>
    </source>
</evidence>
<keyword evidence="4" id="KW-1134">Transmembrane beta strand</keyword>
<keyword evidence="9" id="KW-0406">Ion transport</keyword>
<dbReference type="Pfam" id="PF22461">
    <property type="entry name" value="SLBB_2"/>
    <property type="match status" value="1"/>
</dbReference>
<evidence type="ECO:0000256" key="9">
    <source>
        <dbReference type="ARBA" id="ARBA00023065"/>
    </source>
</evidence>
<dbReference type="InterPro" id="IPR003715">
    <property type="entry name" value="Poly_export_N"/>
</dbReference>
<gene>
    <name evidence="18" type="ORF">HHL11_17410</name>
</gene>
<organism evidence="18 19">
    <name type="scientific">Ramlibacter agri</name>
    <dbReference type="NCBI Taxonomy" id="2728837"/>
    <lineage>
        <taxon>Bacteria</taxon>
        <taxon>Pseudomonadati</taxon>
        <taxon>Pseudomonadota</taxon>
        <taxon>Betaproteobacteria</taxon>
        <taxon>Burkholderiales</taxon>
        <taxon>Comamonadaceae</taxon>
        <taxon>Ramlibacter</taxon>
    </lineage>
</organism>
<evidence type="ECO:0000256" key="7">
    <source>
        <dbReference type="ARBA" id="ARBA00022729"/>
    </source>
</evidence>
<dbReference type="AlphaFoldDB" id="A0A848H4P7"/>
<dbReference type="Gene3D" id="3.30.1950.10">
    <property type="entry name" value="wza like domain"/>
    <property type="match status" value="1"/>
</dbReference>
<comment type="similarity">
    <text evidence="2">Belongs to the BexD/CtrA/VexA family.</text>
</comment>
<dbReference type="Gene3D" id="3.10.560.10">
    <property type="entry name" value="Outer membrane lipoprotein wza domain like"/>
    <property type="match status" value="2"/>
</dbReference>
<dbReference type="InterPro" id="IPR054765">
    <property type="entry name" value="SLBB_dom"/>
</dbReference>
<dbReference type="GO" id="GO:0046930">
    <property type="term" value="C:pore complex"/>
    <property type="evidence" value="ECO:0007669"/>
    <property type="project" value="UniProtKB-KW"/>
</dbReference>
<dbReference type="Proteomes" id="UP000541185">
    <property type="component" value="Unassembled WGS sequence"/>
</dbReference>
<dbReference type="GO" id="GO:0006811">
    <property type="term" value="P:monoatomic ion transport"/>
    <property type="evidence" value="ECO:0007669"/>
    <property type="project" value="UniProtKB-KW"/>
</dbReference>
<dbReference type="Pfam" id="PF02563">
    <property type="entry name" value="Poly_export"/>
    <property type="match status" value="1"/>
</dbReference>
<reference evidence="18 19" key="1">
    <citation type="submission" date="2020-04" db="EMBL/GenBank/DDBJ databases">
        <title>Ramlibacter sp. G-1-2-2 isolated from soil.</title>
        <authorList>
            <person name="Dahal R.H."/>
        </authorList>
    </citation>
    <scope>NUCLEOTIDE SEQUENCE [LARGE SCALE GENOMIC DNA]</scope>
    <source>
        <strain evidence="18 19">G-1-2-2</strain>
    </source>
</reference>